<feature type="compositionally biased region" description="Basic and acidic residues" evidence="1">
    <location>
        <begin position="139"/>
        <end position="153"/>
    </location>
</feature>
<sequence>MAASATGTFPRRTSLHVDELVDAPWIATSSSTSEPPLDVWPGLSGRAHIVHSARDWLTKLYLAVGGFGITTIAERLSPVLPSGVIPLRVKGAAPEIRRVLVAGSPVQPHHRPRRSRRRSPQLFSRNDRQATAHINGRRPGRDAHRQDQSDARA</sequence>
<evidence type="ECO:0000313" key="2">
    <source>
        <dbReference type="EMBL" id="GGU87856.1"/>
    </source>
</evidence>
<protein>
    <recommendedName>
        <fullName evidence="4">LysR substrate binding domain-containing protein</fullName>
    </recommendedName>
</protein>
<evidence type="ECO:0000256" key="1">
    <source>
        <dbReference type="SAM" id="MobiDB-lite"/>
    </source>
</evidence>
<name>A0ABQ2VI10_9PSEU</name>
<feature type="compositionally biased region" description="Basic residues" evidence="1">
    <location>
        <begin position="108"/>
        <end position="119"/>
    </location>
</feature>
<dbReference type="Proteomes" id="UP000649573">
    <property type="component" value="Unassembled WGS sequence"/>
</dbReference>
<accession>A0ABQ2VI10</accession>
<organism evidence="2 3">
    <name type="scientific">Lentzea flava</name>
    <dbReference type="NCBI Taxonomy" id="103732"/>
    <lineage>
        <taxon>Bacteria</taxon>
        <taxon>Bacillati</taxon>
        <taxon>Actinomycetota</taxon>
        <taxon>Actinomycetes</taxon>
        <taxon>Pseudonocardiales</taxon>
        <taxon>Pseudonocardiaceae</taxon>
        <taxon>Lentzea</taxon>
    </lineage>
</organism>
<dbReference type="SUPFAM" id="SSF53850">
    <property type="entry name" value="Periplasmic binding protein-like II"/>
    <property type="match status" value="1"/>
</dbReference>
<reference evidence="3" key="1">
    <citation type="journal article" date="2019" name="Int. J. Syst. Evol. Microbiol.">
        <title>The Global Catalogue of Microorganisms (GCM) 10K type strain sequencing project: providing services to taxonomists for standard genome sequencing and annotation.</title>
        <authorList>
            <consortium name="The Broad Institute Genomics Platform"/>
            <consortium name="The Broad Institute Genome Sequencing Center for Infectious Disease"/>
            <person name="Wu L."/>
            <person name="Ma J."/>
        </authorList>
    </citation>
    <scope>NUCLEOTIDE SEQUENCE [LARGE SCALE GENOMIC DNA]</scope>
    <source>
        <strain evidence="3">JCM 3296</strain>
    </source>
</reference>
<gene>
    <name evidence="2" type="ORF">GCM10010178_91890</name>
</gene>
<feature type="region of interest" description="Disordered" evidence="1">
    <location>
        <begin position="101"/>
        <end position="153"/>
    </location>
</feature>
<keyword evidence="3" id="KW-1185">Reference proteome</keyword>
<proteinExistence type="predicted"/>
<comment type="caution">
    <text evidence="2">The sequence shown here is derived from an EMBL/GenBank/DDBJ whole genome shotgun (WGS) entry which is preliminary data.</text>
</comment>
<evidence type="ECO:0000313" key="3">
    <source>
        <dbReference type="Proteomes" id="UP000649573"/>
    </source>
</evidence>
<evidence type="ECO:0008006" key="4">
    <source>
        <dbReference type="Google" id="ProtNLM"/>
    </source>
</evidence>
<dbReference type="EMBL" id="BMRE01000121">
    <property type="protein sequence ID" value="GGU87856.1"/>
    <property type="molecule type" value="Genomic_DNA"/>
</dbReference>